<dbReference type="EMBL" id="CP098400">
    <property type="protein sequence ID" value="URW78717.1"/>
    <property type="molecule type" value="Genomic_DNA"/>
</dbReference>
<dbReference type="GO" id="GO:0004715">
    <property type="term" value="F:non-membrane spanning protein tyrosine kinase activity"/>
    <property type="evidence" value="ECO:0007669"/>
    <property type="project" value="UniProtKB-EC"/>
</dbReference>
<keyword evidence="4 13" id="KW-0808">Transferase</keyword>
<reference evidence="13" key="2">
    <citation type="submission" date="2022-06" db="EMBL/GenBank/DDBJ databases">
        <title>Xiashengella guii gen. nov. sp. nov., a bacterium isolated form anaerobic digestion tank.</title>
        <authorList>
            <person name="Huang H."/>
        </authorList>
    </citation>
    <scope>NUCLEOTIDE SEQUENCE</scope>
    <source>
        <strain evidence="13">Ai-910</strain>
    </source>
</reference>
<keyword evidence="11" id="KW-0472">Membrane</keyword>
<keyword evidence="6" id="KW-0418">Kinase</keyword>
<feature type="domain" description="AAA" evidence="12">
    <location>
        <begin position="603"/>
        <end position="731"/>
    </location>
</feature>
<comment type="similarity">
    <text evidence="1">Belongs to the CpsD/CapB family.</text>
</comment>
<dbReference type="Proteomes" id="UP001056426">
    <property type="component" value="Chromosome"/>
</dbReference>
<protein>
    <recommendedName>
        <fullName evidence="3">non-specific protein-tyrosine kinase</fullName>
        <ecNumber evidence="3">2.7.10.2</ecNumber>
    </recommendedName>
</protein>
<reference evidence="13" key="1">
    <citation type="submission" date="2022-05" db="EMBL/GenBank/DDBJ databases">
        <authorList>
            <person name="Sun X."/>
        </authorList>
    </citation>
    <scope>NUCLEOTIDE SEQUENCE</scope>
    <source>
        <strain evidence="13">Ai-910</strain>
    </source>
</reference>
<dbReference type="InterPro" id="IPR005702">
    <property type="entry name" value="Wzc-like_C"/>
</dbReference>
<evidence type="ECO:0000256" key="4">
    <source>
        <dbReference type="ARBA" id="ARBA00022679"/>
    </source>
</evidence>
<dbReference type="GO" id="GO:0042802">
    <property type="term" value="F:identical protein binding"/>
    <property type="evidence" value="ECO:0007669"/>
    <property type="project" value="UniProtKB-ARBA"/>
</dbReference>
<feature type="coiled-coil region" evidence="10">
    <location>
        <begin position="426"/>
        <end position="453"/>
    </location>
</feature>
<evidence type="ECO:0000256" key="1">
    <source>
        <dbReference type="ARBA" id="ARBA00007316"/>
    </source>
</evidence>
<sequence>MDQIKFQTKGSGIPVSNTGITLDYKKLISDVIRFWWLFVITISLALFVVYMIHRYTQPVYRASLVLLVDERGSDKTQANMMEGFGLSTAMRTLENQIAILTSWEMVRTAIKELDFDVSYYKTGRLKNTELYGGLPFLVYFDQESPQLLNTPIYLTVIDQERFRLEIETESGTSYLYGAEKYGPSTGKIHYSQEFNFGDLVETPWLKLRVYNKDLSRPEDKAYYFVFNSPDELTSSYKSSFTYSRSNDNSSIVRLYVTGHNNTKNVVFLNKMAEVFIRNNLERKNQIATNTIDFIEEQLLIISDSLSSKGTELSHFRTEHQIQSLSAQTEIYFARLEHIDATASDLYLKRNYYNYLDRYFRADTLFDSTIAPAQYPIENTSIFQQINKLMELNMEWHAITGDKKSGIYNPHVVELKSMMEIARRTLLEAIDNQKIMLNNELARIEEERRSITAELYEFPEKERQLFGIERHFNLNNEVYTFLLRKRSEAQIQKASNTPDHSILETARSAGQVYPTVSRDRQKAILIGLVLPFLFFVSRQIANNKITGAEDIERITDLPIIGHIIHNSKDASNVVEVFPKSIITESFRRVRSRLEYMNGDKEAPIIAISSSMPGEGKTFCALNLASVFAISGKKTLLVGFDMRKPGLNSILNLHHQEGLSSYLIGKAKLDDIIQTNSLDNLYILPSGAVPPNPSELIGSPRTVKLFEELKERFEIILLDTPPMGIVADGYMLARYADTMIFLTRQNFTIRNVFSHTVKQMLDEGITNVGVIINDIQVKKGLMGYGYYYGYGYGYGYHYGYGNGYGYYEE</sequence>
<dbReference type="Gene3D" id="3.40.50.300">
    <property type="entry name" value="P-loop containing nucleotide triphosphate hydrolases"/>
    <property type="match status" value="1"/>
</dbReference>
<keyword evidence="14" id="KW-1185">Reference proteome</keyword>
<accession>A0A9J6ZLV5</accession>
<evidence type="ECO:0000313" key="14">
    <source>
        <dbReference type="Proteomes" id="UP001056426"/>
    </source>
</evidence>
<evidence type="ECO:0000256" key="11">
    <source>
        <dbReference type="SAM" id="Phobius"/>
    </source>
</evidence>
<feature type="transmembrane region" description="Helical" evidence="11">
    <location>
        <begin position="34"/>
        <end position="52"/>
    </location>
</feature>
<dbReference type="KEGG" id="alkq:M9189_07555"/>
<keyword evidence="7" id="KW-0067">ATP-binding</keyword>
<dbReference type="Pfam" id="PF13614">
    <property type="entry name" value="AAA_31"/>
    <property type="match status" value="1"/>
</dbReference>
<dbReference type="EC" id="2.7.10.2" evidence="3"/>
<evidence type="ECO:0000256" key="8">
    <source>
        <dbReference type="ARBA" id="ARBA00023137"/>
    </source>
</evidence>
<name>A0A9J6ZLV5_9BACT</name>
<proteinExistence type="inferred from homology"/>
<evidence type="ECO:0000259" key="12">
    <source>
        <dbReference type="Pfam" id="PF13614"/>
    </source>
</evidence>
<evidence type="ECO:0000256" key="3">
    <source>
        <dbReference type="ARBA" id="ARBA00011903"/>
    </source>
</evidence>
<keyword evidence="5" id="KW-0547">Nucleotide-binding</keyword>
<dbReference type="InterPro" id="IPR025669">
    <property type="entry name" value="AAA_dom"/>
</dbReference>
<dbReference type="InterPro" id="IPR050445">
    <property type="entry name" value="Bact_polysacc_biosynth/exp"/>
</dbReference>
<dbReference type="GO" id="GO:0005886">
    <property type="term" value="C:plasma membrane"/>
    <property type="evidence" value="ECO:0007669"/>
    <property type="project" value="TreeGrafter"/>
</dbReference>
<dbReference type="RefSeq" id="WP_250722078.1">
    <property type="nucleotide sequence ID" value="NZ_CP098400.1"/>
</dbReference>
<evidence type="ECO:0000256" key="2">
    <source>
        <dbReference type="ARBA" id="ARBA00008883"/>
    </source>
</evidence>
<organism evidence="13 14">
    <name type="scientific">Xiashengella succiniciproducens</name>
    <dbReference type="NCBI Taxonomy" id="2949635"/>
    <lineage>
        <taxon>Bacteria</taxon>
        <taxon>Pseudomonadati</taxon>
        <taxon>Bacteroidota</taxon>
        <taxon>Bacteroidia</taxon>
        <taxon>Marinilabiliales</taxon>
        <taxon>Marinilabiliaceae</taxon>
        <taxon>Xiashengella</taxon>
    </lineage>
</organism>
<dbReference type="AlphaFoldDB" id="A0A9J6ZLV5"/>
<evidence type="ECO:0000256" key="9">
    <source>
        <dbReference type="ARBA" id="ARBA00051245"/>
    </source>
</evidence>
<keyword evidence="11" id="KW-1133">Transmembrane helix</keyword>
<dbReference type="NCBIfam" id="TIGR01007">
    <property type="entry name" value="eps_fam"/>
    <property type="match status" value="1"/>
</dbReference>
<keyword evidence="10" id="KW-0175">Coiled coil</keyword>
<dbReference type="PANTHER" id="PTHR32309:SF13">
    <property type="entry name" value="FERRIC ENTEROBACTIN TRANSPORT PROTEIN FEPE"/>
    <property type="match status" value="1"/>
</dbReference>
<dbReference type="GO" id="GO:0005524">
    <property type="term" value="F:ATP binding"/>
    <property type="evidence" value="ECO:0007669"/>
    <property type="project" value="UniProtKB-KW"/>
</dbReference>
<dbReference type="InterPro" id="IPR027417">
    <property type="entry name" value="P-loop_NTPase"/>
</dbReference>
<comment type="catalytic activity">
    <reaction evidence="9">
        <text>L-tyrosyl-[protein] + ATP = O-phospho-L-tyrosyl-[protein] + ADP + H(+)</text>
        <dbReference type="Rhea" id="RHEA:10596"/>
        <dbReference type="Rhea" id="RHEA-COMP:10136"/>
        <dbReference type="Rhea" id="RHEA-COMP:20101"/>
        <dbReference type="ChEBI" id="CHEBI:15378"/>
        <dbReference type="ChEBI" id="CHEBI:30616"/>
        <dbReference type="ChEBI" id="CHEBI:46858"/>
        <dbReference type="ChEBI" id="CHEBI:61978"/>
        <dbReference type="ChEBI" id="CHEBI:456216"/>
        <dbReference type="EC" id="2.7.10.2"/>
    </reaction>
</comment>
<dbReference type="CDD" id="cd05387">
    <property type="entry name" value="BY-kinase"/>
    <property type="match status" value="1"/>
</dbReference>
<evidence type="ECO:0000256" key="6">
    <source>
        <dbReference type="ARBA" id="ARBA00022777"/>
    </source>
</evidence>
<dbReference type="FunFam" id="3.40.50.300:FF:000527">
    <property type="entry name" value="Tyrosine-protein kinase etk"/>
    <property type="match status" value="1"/>
</dbReference>
<comment type="similarity">
    <text evidence="2">Belongs to the etk/wzc family.</text>
</comment>
<evidence type="ECO:0000256" key="5">
    <source>
        <dbReference type="ARBA" id="ARBA00022741"/>
    </source>
</evidence>
<gene>
    <name evidence="13" type="ORF">M9189_07555</name>
</gene>
<dbReference type="SUPFAM" id="SSF52540">
    <property type="entry name" value="P-loop containing nucleoside triphosphate hydrolases"/>
    <property type="match status" value="1"/>
</dbReference>
<evidence type="ECO:0000313" key="13">
    <source>
        <dbReference type="EMBL" id="URW78717.1"/>
    </source>
</evidence>
<keyword evidence="8" id="KW-0829">Tyrosine-protein kinase</keyword>
<dbReference type="PANTHER" id="PTHR32309">
    <property type="entry name" value="TYROSINE-PROTEIN KINASE"/>
    <property type="match status" value="1"/>
</dbReference>
<keyword evidence="11" id="KW-0812">Transmembrane</keyword>
<evidence type="ECO:0000256" key="7">
    <source>
        <dbReference type="ARBA" id="ARBA00022840"/>
    </source>
</evidence>
<evidence type="ECO:0000256" key="10">
    <source>
        <dbReference type="SAM" id="Coils"/>
    </source>
</evidence>